<dbReference type="InterPro" id="IPR051425">
    <property type="entry name" value="Formin_Homology"/>
</dbReference>
<feature type="compositionally biased region" description="Acidic residues" evidence="1">
    <location>
        <begin position="324"/>
        <end position="348"/>
    </location>
</feature>
<proteinExistence type="predicted"/>
<dbReference type="InterPro" id="IPR022190">
    <property type="entry name" value="DUF3716"/>
</dbReference>
<feature type="region of interest" description="Disordered" evidence="1">
    <location>
        <begin position="685"/>
        <end position="765"/>
    </location>
</feature>
<dbReference type="PANTHER" id="PTHR45725:SF1">
    <property type="entry name" value="DISHEVELLED ASSOCIATED ACTIVATOR OF MORPHOGENESIS, ISOFORM D"/>
    <property type="match status" value="1"/>
</dbReference>
<feature type="compositionally biased region" description="Polar residues" evidence="1">
    <location>
        <begin position="89"/>
        <end position="104"/>
    </location>
</feature>
<feature type="compositionally biased region" description="Polar residues" evidence="1">
    <location>
        <begin position="360"/>
        <end position="370"/>
    </location>
</feature>
<feature type="region of interest" description="Disordered" evidence="1">
    <location>
        <begin position="324"/>
        <end position="370"/>
    </location>
</feature>
<feature type="region of interest" description="Disordered" evidence="1">
    <location>
        <begin position="482"/>
        <end position="552"/>
    </location>
</feature>
<dbReference type="AlphaFoldDB" id="A0AAD9HQ85"/>
<dbReference type="Pfam" id="PF12511">
    <property type="entry name" value="DUF3716"/>
    <property type="match status" value="1"/>
</dbReference>
<evidence type="ECO:0000256" key="1">
    <source>
        <dbReference type="SAM" id="MobiDB-lite"/>
    </source>
</evidence>
<keyword evidence="3" id="KW-1185">Reference proteome</keyword>
<feature type="region of interest" description="Disordered" evidence="1">
    <location>
        <begin position="192"/>
        <end position="214"/>
    </location>
</feature>
<dbReference type="Proteomes" id="UP001232148">
    <property type="component" value="Unassembled WGS sequence"/>
</dbReference>
<dbReference type="PANTHER" id="PTHR45725">
    <property type="entry name" value="FORMIN HOMOLOGY 2 FAMILY MEMBER"/>
    <property type="match status" value="1"/>
</dbReference>
<feature type="region of interest" description="Disordered" evidence="1">
    <location>
        <begin position="1"/>
        <end position="174"/>
    </location>
</feature>
<evidence type="ECO:0000313" key="3">
    <source>
        <dbReference type="Proteomes" id="UP001232148"/>
    </source>
</evidence>
<protein>
    <submittedName>
        <fullName evidence="2">Uncharacterized protein</fullName>
    </submittedName>
</protein>
<comment type="caution">
    <text evidence="2">The sequence shown here is derived from an EMBL/GenBank/DDBJ whole genome shotgun (WGS) entry which is preliminary data.</text>
</comment>
<gene>
    <name evidence="2" type="ORF">LX32DRAFT_610890</name>
</gene>
<organism evidence="2 3">
    <name type="scientific">Colletotrichum zoysiae</name>
    <dbReference type="NCBI Taxonomy" id="1216348"/>
    <lineage>
        <taxon>Eukaryota</taxon>
        <taxon>Fungi</taxon>
        <taxon>Dikarya</taxon>
        <taxon>Ascomycota</taxon>
        <taxon>Pezizomycotina</taxon>
        <taxon>Sordariomycetes</taxon>
        <taxon>Hypocreomycetidae</taxon>
        <taxon>Glomerellales</taxon>
        <taxon>Glomerellaceae</taxon>
        <taxon>Colletotrichum</taxon>
        <taxon>Colletotrichum graminicola species complex</taxon>
    </lineage>
</organism>
<evidence type="ECO:0000313" key="2">
    <source>
        <dbReference type="EMBL" id="KAK2033048.1"/>
    </source>
</evidence>
<accession>A0AAD9HQ85</accession>
<name>A0AAD9HQ85_9PEZI</name>
<dbReference type="EMBL" id="MU842825">
    <property type="protein sequence ID" value="KAK2033048.1"/>
    <property type="molecule type" value="Genomic_DNA"/>
</dbReference>
<feature type="compositionally biased region" description="Polar residues" evidence="1">
    <location>
        <begin position="721"/>
        <end position="730"/>
    </location>
</feature>
<feature type="compositionally biased region" description="Polar residues" evidence="1">
    <location>
        <begin position="197"/>
        <end position="209"/>
    </location>
</feature>
<feature type="compositionally biased region" description="Low complexity" evidence="1">
    <location>
        <begin position="40"/>
        <end position="51"/>
    </location>
</feature>
<feature type="compositionally biased region" description="Polar residues" evidence="1">
    <location>
        <begin position="538"/>
        <end position="552"/>
    </location>
</feature>
<feature type="compositionally biased region" description="Low complexity" evidence="1">
    <location>
        <begin position="739"/>
        <end position="755"/>
    </location>
</feature>
<sequence>MASNAQVAPSPGPQYPQANNPSHDLGISITPAPNNALRNASPSSVSSAGDPSGRKMKRTGAVKPLVKPSPQGQTPPPWATSLLGGRGSMCSTATPPSAQAQSGSAEDIIPDLGLAVSPPAPDTSFNSRPRSPEPAQVVSDIVQPEQEGTLGIKTRAPSPEATPEAEESSNKKTLAGHAKILALQESWESAGIAPGSSGITDPNQGTETASLGKDWLISGDSASYTTMVSKKRSLPEGPLGNEAKRRMTAVPLPNVPANVSAQGISAPNSVATEQDLLNALSAGKTDLLKATILQSTEDTNMPLSGNSKPSFITTTQEAQQIIDISDEITDDDDVDDTDEDSTDEDELTEDRQSDVLEPQPASTTMQADNPFSQGLFELNLTKDAKPRGYLQWWTPRGIIESTSGAILPTNYYLHSDPAHPWICPVRDCRTIFKRLHALGAHFCAKHRNSTFNDNLDGTLSVVDSFKRAGAKYSAPIVVSQNSLRSNEPPMPEPALPPAKAAAAASQLHRKSPSPEPKRRLVTIPRRSVAHKSPASHGPSLNQNEPSQEAPVQNSTELLAYLRSHLSPAYKLPLERPDVKALLKLPRKRPLPQTWRLKYTGVGHLAPLATVALLIYLTGDEAPEACSVCHQDTNPFENFLQPCMVMADAVPSFLKEIGNKACAGCQWRSNFRREKNNCSFLSTDNHASASPATHAERPIIAPSPPPSSSALVDSYPLPYGVNQGTQPTEPSRSFPRDRLPPATKSASSTHSSKISPPGSPPRRVTRHSLAASKTVTEHGSSSATATAVTSLTGNLLPSNFLEMEEWEVAPGRLRDERSESPTNVAFSNSYLTTNQAVAVSEDISFNVIVIKPGDSHHWPAEADKVRICSLAMGKLRVKLENTELFQMGPNGMFKLKSGIACTAENRLYVDAVVHVTTVSQP</sequence>
<reference evidence="2" key="1">
    <citation type="submission" date="2021-06" db="EMBL/GenBank/DDBJ databases">
        <title>Comparative genomics, transcriptomics and evolutionary studies reveal genomic signatures of adaptation to plant cell wall in hemibiotrophic fungi.</title>
        <authorList>
            <consortium name="DOE Joint Genome Institute"/>
            <person name="Baroncelli R."/>
            <person name="Diaz J.F."/>
            <person name="Benocci T."/>
            <person name="Peng M."/>
            <person name="Battaglia E."/>
            <person name="Haridas S."/>
            <person name="Andreopoulos W."/>
            <person name="Labutti K."/>
            <person name="Pangilinan J."/>
            <person name="Floch G.L."/>
            <person name="Makela M.R."/>
            <person name="Henrissat B."/>
            <person name="Grigoriev I.V."/>
            <person name="Crouch J.A."/>
            <person name="De Vries R.P."/>
            <person name="Sukno S.A."/>
            <person name="Thon M.R."/>
        </authorList>
    </citation>
    <scope>NUCLEOTIDE SEQUENCE</scope>
    <source>
        <strain evidence="2">MAFF235873</strain>
    </source>
</reference>